<organism evidence="5 6">
    <name type="scientific">Chroococcidiopsis cubana SAG 39.79</name>
    <dbReference type="NCBI Taxonomy" id="388085"/>
    <lineage>
        <taxon>Bacteria</taxon>
        <taxon>Bacillati</taxon>
        <taxon>Cyanobacteriota</taxon>
        <taxon>Cyanophyceae</taxon>
        <taxon>Chroococcidiopsidales</taxon>
        <taxon>Chroococcidiopsidaceae</taxon>
        <taxon>Chroococcidiopsis</taxon>
    </lineage>
</organism>
<evidence type="ECO:0008006" key="7">
    <source>
        <dbReference type="Google" id="ProtNLM"/>
    </source>
</evidence>
<dbReference type="PANTHER" id="PTHR35798:SF1">
    <property type="entry name" value="CELL DIVISION PROTEIN SEPF"/>
    <property type="match status" value="1"/>
</dbReference>
<keyword evidence="6" id="KW-1185">Reference proteome</keyword>
<dbReference type="InterPro" id="IPR023052">
    <property type="entry name" value="Cell_div_SepF"/>
</dbReference>
<accession>A0AB37U7C5</accession>
<dbReference type="PANTHER" id="PTHR35798">
    <property type="entry name" value="CELL DIVISION PROTEIN SEPF"/>
    <property type="match status" value="1"/>
</dbReference>
<sequence>MVMYQHHLSYLEDELSEPNRRKPRTAALSAVRQQLMPSDSLTTNETKGFQLEQQRQQVVVMQLELFQQVTQAVQILWQGHLLVLNLTQMDAIQAQRTVDFVAGANYSIDGQQQHLAPGLFLFAPKGVRLAKAVVDTVEL</sequence>
<dbReference type="Pfam" id="PF04472">
    <property type="entry name" value="SepF"/>
    <property type="match status" value="1"/>
</dbReference>
<dbReference type="EMBL" id="RSCK01000231">
    <property type="protein sequence ID" value="RUS93321.1"/>
    <property type="molecule type" value="Genomic_DNA"/>
</dbReference>
<protein>
    <recommendedName>
        <fullName evidence="7">Cell division protein SepF</fullName>
    </recommendedName>
</protein>
<comment type="caution">
    <text evidence="5">The sequence shown here is derived from an EMBL/GenBank/DDBJ whole genome shotgun (WGS) entry which is preliminary data.</text>
</comment>
<dbReference type="InterPro" id="IPR007561">
    <property type="entry name" value="Cell_div_SepF/SepF-rel"/>
</dbReference>
<evidence type="ECO:0000256" key="1">
    <source>
        <dbReference type="ARBA" id="ARBA00022618"/>
    </source>
</evidence>
<evidence type="ECO:0000256" key="4">
    <source>
        <dbReference type="ARBA" id="ARBA00044936"/>
    </source>
</evidence>
<gene>
    <name evidence="5" type="ORF">DSM107010_72610</name>
</gene>
<evidence type="ECO:0000313" key="6">
    <source>
        <dbReference type="Proteomes" id="UP000282574"/>
    </source>
</evidence>
<keyword evidence="1" id="KW-0132">Cell division</keyword>
<evidence type="ECO:0000256" key="3">
    <source>
        <dbReference type="ARBA" id="ARBA00023306"/>
    </source>
</evidence>
<dbReference type="GO" id="GO:0000917">
    <property type="term" value="P:division septum assembly"/>
    <property type="evidence" value="ECO:0007669"/>
    <property type="project" value="UniProtKB-KW"/>
</dbReference>
<dbReference type="Gene3D" id="3.30.110.150">
    <property type="entry name" value="SepF-like protein"/>
    <property type="match status" value="1"/>
</dbReference>
<keyword evidence="3" id="KW-0131">Cell cycle</keyword>
<evidence type="ECO:0000313" key="5">
    <source>
        <dbReference type="EMBL" id="RUS93321.1"/>
    </source>
</evidence>
<reference evidence="5 6" key="1">
    <citation type="journal article" date="2019" name="Genome Biol. Evol.">
        <title>Day and night: Metabolic profiles and evolutionary relationships of six axenic non-marine cyanobacteria.</title>
        <authorList>
            <person name="Will S.E."/>
            <person name="Henke P."/>
            <person name="Boedeker C."/>
            <person name="Huang S."/>
            <person name="Brinkmann H."/>
            <person name="Rohde M."/>
            <person name="Jarek M."/>
            <person name="Friedl T."/>
            <person name="Seufert S."/>
            <person name="Schumacher M."/>
            <person name="Overmann J."/>
            <person name="Neumann-Schaal M."/>
            <person name="Petersen J."/>
        </authorList>
    </citation>
    <scope>NUCLEOTIDE SEQUENCE [LARGE SCALE GENOMIC DNA]</scope>
    <source>
        <strain evidence="5 6">SAG 39.79</strain>
    </source>
</reference>
<dbReference type="AlphaFoldDB" id="A0AB37U7C5"/>
<proteinExistence type="predicted"/>
<dbReference type="Proteomes" id="UP000282574">
    <property type="component" value="Unassembled WGS sequence"/>
</dbReference>
<comment type="function">
    <text evidence="4">Cell division protein that is part of the divisome complex and is recruited early to the Z-ring. Probably stimulates Z-ring formation, perhaps through the cross-linking of FtsZ protofilaments. Its function overlaps with FtsA.</text>
</comment>
<name>A0AB37U7C5_9CYAN</name>
<dbReference type="InterPro" id="IPR038594">
    <property type="entry name" value="SepF-like_sf"/>
</dbReference>
<keyword evidence="2" id="KW-0717">Septation</keyword>
<evidence type="ECO:0000256" key="2">
    <source>
        <dbReference type="ARBA" id="ARBA00023210"/>
    </source>
</evidence>